<evidence type="ECO:0000313" key="1">
    <source>
        <dbReference type="EMBL" id="GAA4368777.1"/>
    </source>
</evidence>
<evidence type="ECO:0000313" key="2">
    <source>
        <dbReference type="Proteomes" id="UP001501153"/>
    </source>
</evidence>
<organism evidence="1 2">
    <name type="scientific">Hymenobacter saemangeumensis</name>
    <dbReference type="NCBI Taxonomy" id="1084522"/>
    <lineage>
        <taxon>Bacteria</taxon>
        <taxon>Pseudomonadati</taxon>
        <taxon>Bacteroidota</taxon>
        <taxon>Cytophagia</taxon>
        <taxon>Cytophagales</taxon>
        <taxon>Hymenobacteraceae</taxon>
        <taxon>Hymenobacter</taxon>
    </lineage>
</organism>
<reference evidence="2" key="1">
    <citation type="journal article" date="2019" name="Int. J. Syst. Evol. Microbiol.">
        <title>The Global Catalogue of Microorganisms (GCM) 10K type strain sequencing project: providing services to taxonomists for standard genome sequencing and annotation.</title>
        <authorList>
            <consortium name="The Broad Institute Genomics Platform"/>
            <consortium name="The Broad Institute Genome Sequencing Center for Infectious Disease"/>
            <person name="Wu L."/>
            <person name="Ma J."/>
        </authorList>
    </citation>
    <scope>NUCLEOTIDE SEQUENCE [LARGE SCALE GENOMIC DNA]</scope>
    <source>
        <strain evidence="2">JCM 17923</strain>
    </source>
</reference>
<sequence>MGMVKFDFVQYASKMNCDEQQLYSWICRGKLPAISRKKPVLLPEKTYQMLIGHIEDGLTCGFNDKILPTIKPLKQDCYNAQTKLDLHSQKVSQAEAVLAQYQATLTQGHNLPRSIASVEKKIREIKQTYTVKKMLGFLSVNSSYKELINEKSQLEQTLKAFTPQKIEAQIKIAETRLAQLRDFERDLIKQVQSIKSRITATVSAAKPPVRFQASNLKPAFSSALASVAATMSAEPSASPTVAVPRVPILPLSGYAPKTINSKTSKSAETALKNSSVKQTIRVAWDDVTFGDGSIRVRHKTGFSNTFSLVESRGFLNLIKTHYKFRNAPLLTITMMNNNIIEVVNKDAVLYYIKFLSDTGSLLDLGNARQSRGISRFRLYNKEYYRRCLPDLFKSSSLKFLCEISDAEGYIIPVPEVVVTTNGTKSVDDSFMFTLRSRAGFYIAWESTEDSKATYLFQCSSSNLLRTQQLLYDYLVGPTVNKRQTLINSDSIPRQLGLPRRIFHSDVLNWKCNLKAYCSI</sequence>
<comment type="caution">
    <text evidence="1">The sequence shown here is derived from an EMBL/GenBank/DDBJ whole genome shotgun (WGS) entry which is preliminary data.</text>
</comment>
<keyword evidence="2" id="KW-1185">Reference proteome</keyword>
<proteinExistence type="predicted"/>
<gene>
    <name evidence="1" type="ORF">GCM10023185_41810</name>
</gene>
<dbReference type="EMBL" id="BAABGZ010000080">
    <property type="protein sequence ID" value="GAA4368777.1"/>
    <property type="molecule type" value="Genomic_DNA"/>
</dbReference>
<accession>A0ABP8IRI2</accession>
<protein>
    <submittedName>
        <fullName evidence="1">Uncharacterized protein</fullName>
    </submittedName>
</protein>
<dbReference type="Proteomes" id="UP001501153">
    <property type="component" value="Unassembled WGS sequence"/>
</dbReference>
<name>A0ABP8IRI2_9BACT</name>